<dbReference type="InterPro" id="IPR001506">
    <property type="entry name" value="Peptidase_M12A"/>
</dbReference>
<dbReference type="Pfam" id="PF01400">
    <property type="entry name" value="Astacin"/>
    <property type="match status" value="1"/>
</dbReference>
<evidence type="ECO:0000256" key="1">
    <source>
        <dbReference type="ARBA" id="ARBA00022670"/>
    </source>
</evidence>
<comment type="caution">
    <text evidence="6">Lacks conserved residue(s) required for the propagation of feature annotation.</text>
</comment>
<name>K1QN98_MAGGI</name>
<keyword evidence="2 7" id="KW-0479">Metal-binding</keyword>
<dbReference type="GO" id="GO:0006508">
    <property type="term" value="P:proteolysis"/>
    <property type="evidence" value="ECO:0007669"/>
    <property type="project" value="UniProtKB-KW"/>
</dbReference>
<keyword evidence="3 7" id="KW-0378">Hydrolase</keyword>
<keyword evidence="4 7" id="KW-0862">Zinc</keyword>
<evidence type="ECO:0000256" key="4">
    <source>
        <dbReference type="ARBA" id="ARBA00022833"/>
    </source>
</evidence>
<dbReference type="EC" id="3.4.24.-" evidence="7"/>
<evidence type="ECO:0000256" key="5">
    <source>
        <dbReference type="ARBA" id="ARBA00023049"/>
    </source>
</evidence>
<dbReference type="SUPFAM" id="SSF55486">
    <property type="entry name" value="Metalloproteases ('zincins'), catalytic domain"/>
    <property type="match status" value="1"/>
</dbReference>
<proteinExistence type="predicted"/>
<evidence type="ECO:0000256" key="2">
    <source>
        <dbReference type="ARBA" id="ARBA00022723"/>
    </source>
</evidence>
<dbReference type="PANTHER" id="PTHR10127">
    <property type="entry name" value="DISCOIDIN, CUB, EGF, LAMININ , AND ZINC METALLOPROTEASE DOMAIN CONTAINING"/>
    <property type="match status" value="1"/>
</dbReference>
<dbReference type="PANTHER" id="PTHR10127:SF780">
    <property type="entry name" value="METALLOENDOPEPTIDASE"/>
    <property type="match status" value="1"/>
</dbReference>
<evidence type="ECO:0000256" key="6">
    <source>
        <dbReference type="PROSITE-ProRule" id="PRU01211"/>
    </source>
</evidence>
<keyword evidence="5 7" id="KW-0482">Metalloprotease</keyword>
<dbReference type="InterPro" id="IPR024079">
    <property type="entry name" value="MetalloPept_cat_dom_sf"/>
</dbReference>
<dbReference type="PROSITE" id="PS51864">
    <property type="entry name" value="ASTACIN"/>
    <property type="match status" value="1"/>
</dbReference>
<dbReference type="EMBL" id="JH815942">
    <property type="protein sequence ID" value="EKC23031.1"/>
    <property type="molecule type" value="Genomic_DNA"/>
</dbReference>
<organism evidence="8">
    <name type="scientific">Magallana gigas</name>
    <name type="common">Pacific oyster</name>
    <name type="synonym">Crassostrea gigas</name>
    <dbReference type="NCBI Taxonomy" id="29159"/>
    <lineage>
        <taxon>Eukaryota</taxon>
        <taxon>Metazoa</taxon>
        <taxon>Spiralia</taxon>
        <taxon>Lophotrochozoa</taxon>
        <taxon>Mollusca</taxon>
        <taxon>Bivalvia</taxon>
        <taxon>Autobranchia</taxon>
        <taxon>Pteriomorphia</taxon>
        <taxon>Ostreida</taxon>
        <taxon>Ostreoidea</taxon>
        <taxon>Ostreidae</taxon>
        <taxon>Magallana</taxon>
    </lineage>
</organism>
<accession>K1QN98</accession>
<sequence length="213" mass="24363">MGNAHTANAIHNAICDANIAKPGIDSGMRFINVPVNDICVDRRKLVYSLARILGLPDEHTRPDRDKFLTIHWDNLQKSYRHGLYNISSYDFWHIIRHMPYDFTSVTHAGPFEHAIDSRKPTVSSKYPGVYFSDHYNLSIIDVRKLRALYDCPSDFGGFFKCSAQSIVLLIFLCVVWSMTGHRLVTSGQREKDRCLGEAHKRTTLMGLVRKTLH</sequence>
<dbReference type="PRINTS" id="PR00480">
    <property type="entry name" value="ASTACIN"/>
</dbReference>
<evidence type="ECO:0000256" key="3">
    <source>
        <dbReference type="ARBA" id="ARBA00022801"/>
    </source>
</evidence>
<dbReference type="HOGENOM" id="CLU_1295502_0_0_1"/>
<protein>
    <recommendedName>
        <fullName evidence="7">Metalloendopeptidase</fullName>
        <ecNumber evidence="7">3.4.24.-</ecNumber>
    </recommendedName>
</protein>
<evidence type="ECO:0000313" key="8">
    <source>
        <dbReference type="EMBL" id="EKC23031.1"/>
    </source>
</evidence>
<dbReference type="Gene3D" id="3.40.390.10">
    <property type="entry name" value="Collagenase (Catalytic Domain)"/>
    <property type="match status" value="1"/>
</dbReference>
<keyword evidence="1 7" id="KW-0645">Protease</keyword>
<dbReference type="GO" id="GO:0004222">
    <property type="term" value="F:metalloendopeptidase activity"/>
    <property type="evidence" value="ECO:0007669"/>
    <property type="project" value="UniProtKB-UniRule"/>
</dbReference>
<evidence type="ECO:0000256" key="7">
    <source>
        <dbReference type="RuleBase" id="RU361183"/>
    </source>
</evidence>
<comment type="cofactor">
    <cofactor evidence="7">
        <name>Zn(2+)</name>
        <dbReference type="ChEBI" id="CHEBI:29105"/>
    </cofactor>
    <text evidence="7">Binds 1 zinc ion per subunit.</text>
</comment>
<dbReference type="GO" id="GO:0046872">
    <property type="term" value="F:metal ion binding"/>
    <property type="evidence" value="ECO:0007669"/>
    <property type="project" value="UniProtKB-KW"/>
</dbReference>
<reference evidence="8" key="1">
    <citation type="journal article" date="2012" name="Nature">
        <title>The oyster genome reveals stress adaptation and complexity of shell formation.</title>
        <authorList>
            <person name="Zhang G."/>
            <person name="Fang X."/>
            <person name="Guo X."/>
            <person name="Li L."/>
            <person name="Luo R."/>
            <person name="Xu F."/>
            <person name="Yang P."/>
            <person name="Zhang L."/>
            <person name="Wang X."/>
            <person name="Qi H."/>
            <person name="Xiong Z."/>
            <person name="Que H."/>
            <person name="Xie Y."/>
            <person name="Holland P.W."/>
            <person name="Paps J."/>
            <person name="Zhu Y."/>
            <person name="Wu F."/>
            <person name="Chen Y."/>
            <person name="Wang J."/>
            <person name="Peng C."/>
            <person name="Meng J."/>
            <person name="Yang L."/>
            <person name="Liu J."/>
            <person name="Wen B."/>
            <person name="Zhang N."/>
            <person name="Huang Z."/>
            <person name="Zhu Q."/>
            <person name="Feng Y."/>
            <person name="Mount A."/>
            <person name="Hedgecock D."/>
            <person name="Xu Z."/>
            <person name="Liu Y."/>
            <person name="Domazet-Loso T."/>
            <person name="Du Y."/>
            <person name="Sun X."/>
            <person name="Zhang S."/>
            <person name="Liu B."/>
            <person name="Cheng P."/>
            <person name="Jiang X."/>
            <person name="Li J."/>
            <person name="Fan D."/>
            <person name="Wang W."/>
            <person name="Fu W."/>
            <person name="Wang T."/>
            <person name="Wang B."/>
            <person name="Zhang J."/>
            <person name="Peng Z."/>
            <person name="Li Y."/>
            <person name="Li N."/>
            <person name="Wang J."/>
            <person name="Chen M."/>
            <person name="He Y."/>
            <person name="Tan F."/>
            <person name="Song X."/>
            <person name="Zheng Q."/>
            <person name="Huang R."/>
            <person name="Yang H."/>
            <person name="Du X."/>
            <person name="Chen L."/>
            <person name="Yang M."/>
            <person name="Gaffney P.M."/>
            <person name="Wang S."/>
            <person name="Luo L."/>
            <person name="She Z."/>
            <person name="Ming Y."/>
            <person name="Huang W."/>
            <person name="Zhang S."/>
            <person name="Huang B."/>
            <person name="Zhang Y."/>
            <person name="Qu T."/>
            <person name="Ni P."/>
            <person name="Miao G."/>
            <person name="Wang J."/>
            <person name="Wang Q."/>
            <person name="Steinberg C.E."/>
            <person name="Wang H."/>
            <person name="Li N."/>
            <person name="Qian L."/>
            <person name="Zhang G."/>
            <person name="Li Y."/>
            <person name="Yang H."/>
            <person name="Liu X."/>
            <person name="Wang J."/>
            <person name="Yin Y."/>
            <person name="Wang J."/>
        </authorList>
    </citation>
    <scope>NUCLEOTIDE SEQUENCE [LARGE SCALE GENOMIC DNA]</scope>
    <source>
        <strain evidence="8">05x7-T-G4-1.051#20</strain>
    </source>
</reference>
<gene>
    <name evidence="8" type="ORF">CGI_10000828</name>
</gene>
<dbReference type="InParanoid" id="K1QN98"/>
<dbReference type="AlphaFoldDB" id="K1QN98"/>